<dbReference type="NCBIfam" id="TIGR00426">
    <property type="entry name" value="competence protein ComEA helix-hairpin-helix repeat region"/>
    <property type="match status" value="1"/>
</dbReference>
<dbReference type="Pfam" id="PF12836">
    <property type="entry name" value="HHH_3"/>
    <property type="match status" value="1"/>
</dbReference>
<reference evidence="3 4" key="1">
    <citation type="submission" date="2014-04" db="EMBL/GenBank/DDBJ databases">
        <title>Genome sequencing of Vibrio navarrensis strains.</title>
        <authorList>
            <person name="Gladney L.M."/>
            <person name="Katz L.S."/>
            <person name="Marino-Ramirez L."/>
            <person name="Jordan I.K."/>
        </authorList>
    </citation>
    <scope>NUCLEOTIDE SEQUENCE [LARGE SCALE GENOMIC DNA]</scope>
    <source>
        <strain evidence="3 4">ATCC 51183</strain>
    </source>
</reference>
<dbReference type="eggNOG" id="COG1555">
    <property type="taxonomic scope" value="Bacteria"/>
</dbReference>
<dbReference type="Gene3D" id="1.10.150.280">
    <property type="entry name" value="AF1531-like domain"/>
    <property type="match status" value="1"/>
</dbReference>
<feature type="chain" id="PRO_5001958564" evidence="1">
    <location>
        <begin position="23"/>
        <end position="101"/>
    </location>
</feature>
<dbReference type="STRING" id="29495.EA26_05420"/>
<dbReference type="EMBL" id="ABNSCA010000005">
    <property type="protein sequence ID" value="ELN6933128.1"/>
    <property type="molecule type" value="Genomic_DNA"/>
</dbReference>
<proteinExistence type="predicted"/>
<dbReference type="GO" id="GO:0015628">
    <property type="term" value="P:protein secretion by the type II secretion system"/>
    <property type="evidence" value="ECO:0007669"/>
    <property type="project" value="TreeGrafter"/>
</dbReference>
<keyword evidence="4" id="KW-1185">Reference proteome</keyword>
<dbReference type="PANTHER" id="PTHR21180:SF32">
    <property type="entry name" value="ENDONUCLEASE_EXONUCLEASE_PHOSPHATASE FAMILY DOMAIN-CONTAINING PROTEIN 1"/>
    <property type="match status" value="1"/>
</dbReference>
<dbReference type="GeneID" id="43682638"/>
<evidence type="ECO:0000313" key="2">
    <source>
        <dbReference type="EMBL" id="ELN6933128.1"/>
    </source>
</evidence>
<keyword evidence="2" id="KW-0238">DNA-binding</keyword>
<organism evidence="3 4">
    <name type="scientific">Vibrio navarrensis</name>
    <dbReference type="NCBI Taxonomy" id="29495"/>
    <lineage>
        <taxon>Bacteria</taxon>
        <taxon>Pseudomonadati</taxon>
        <taxon>Pseudomonadota</taxon>
        <taxon>Gammaproteobacteria</taxon>
        <taxon>Vibrionales</taxon>
        <taxon>Vibrionaceae</taxon>
        <taxon>Vibrio</taxon>
    </lineage>
</organism>
<reference evidence="2" key="2">
    <citation type="submission" date="2023-10" db="EMBL/GenBank/DDBJ databases">
        <authorList>
            <consortium name="PulseNet: The National Subtyping Network for Foodborne Disease Surveillance"/>
        </authorList>
    </citation>
    <scope>NUCLEOTIDE SEQUENCE</scope>
    <source>
        <strain evidence="2">PNUSAV004886</strain>
    </source>
</reference>
<evidence type="ECO:0000313" key="3">
    <source>
        <dbReference type="EMBL" id="KGK10769.1"/>
    </source>
</evidence>
<evidence type="ECO:0000313" key="4">
    <source>
        <dbReference type="Proteomes" id="UP000029994"/>
    </source>
</evidence>
<dbReference type="Proteomes" id="UP001253463">
    <property type="component" value="Unassembled WGS sequence"/>
</dbReference>
<dbReference type="InterPro" id="IPR004509">
    <property type="entry name" value="Competence_ComEA_HhH"/>
</dbReference>
<accession>A0A099ML93</accession>
<dbReference type="RefSeq" id="WP_039424984.1">
    <property type="nucleotide sequence ID" value="NZ_CAWPVW010000030.1"/>
</dbReference>
<gene>
    <name evidence="3" type="ORF">EA26_05420</name>
    <name evidence="2" type="ORF">RZY48_002547</name>
</gene>
<evidence type="ECO:0000256" key="1">
    <source>
        <dbReference type="SAM" id="SignalP"/>
    </source>
</evidence>
<dbReference type="SUPFAM" id="SSF47781">
    <property type="entry name" value="RuvA domain 2-like"/>
    <property type="match status" value="1"/>
</dbReference>
<dbReference type="PANTHER" id="PTHR21180">
    <property type="entry name" value="ENDONUCLEASE/EXONUCLEASE/PHOSPHATASE FAMILY DOMAIN-CONTAINING PROTEIN 1"/>
    <property type="match status" value="1"/>
</dbReference>
<dbReference type="GO" id="GO:0015627">
    <property type="term" value="C:type II protein secretion system complex"/>
    <property type="evidence" value="ECO:0007669"/>
    <property type="project" value="TreeGrafter"/>
</dbReference>
<sequence length="101" mass="10770">MKRILVSIALVLSCLFSFTANANEAPAKVDKHEGIEITVNINSASAEEIAALLKGIGIKKAQQIVADREANGPFQSAEDLARVKGIGPSTVAKNQERIKLE</sequence>
<name>A0A099ML93_9VIBR</name>
<dbReference type="GO" id="GO:0003677">
    <property type="term" value="F:DNA binding"/>
    <property type="evidence" value="ECO:0007669"/>
    <property type="project" value="UniProtKB-KW"/>
</dbReference>
<dbReference type="EMBL" id="JMCG01000001">
    <property type="protein sequence ID" value="KGK10769.1"/>
    <property type="molecule type" value="Genomic_DNA"/>
</dbReference>
<dbReference type="InterPro" id="IPR051675">
    <property type="entry name" value="Endo/Exo/Phosphatase_dom_1"/>
</dbReference>
<dbReference type="AlphaFoldDB" id="A0A099ML93"/>
<protein>
    <submittedName>
        <fullName evidence="2">ComEA family DNA-binding protein</fullName>
    </submittedName>
    <submittedName>
        <fullName evidence="3">Transporter</fullName>
    </submittedName>
</protein>
<keyword evidence="1" id="KW-0732">Signal</keyword>
<comment type="caution">
    <text evidence="3">The sequence shown here is derived from an EMBL/GenBank/DDBJ whole genome shotgun (WGS) entry which is preliminary data.</text>
</comment>
<dbReference type="InterPro" id="IPR010994">
    <property type="entry name" value="RuvA_2-like"/>
</dbReference>
<feature type="signal peptide" evidence="1">
    <location>
        <begin position="1"/>
        <end position="22"/>
    </location>
</feature>
<dbReference type="Proteomes" id="UP000029994">
    <property type="component" value="Unassembled WGS sequence"/>
</dbReference>